<keyword evidence="4 5" id="KW-0648">Protein biosynthesis</keyword>
<protein>
    <recommendedName>
        <fullName evidence="2 5">Methionyl-tRNA formyltransferase</fullName>
        <ecNumber evidence="2 5">2.1.2.9</ecNumber>
    </recommendedName>
</protein>
<name>A0ABY0V7Z4_9ACTO</name>
<dbReference type="Pfam" id="PF00551">
    <property type="entry name" value="Formyl_trans_N"/>
    <property type="match status" value="1"/>
</dbReference>
<dbReference type="InterPro" id="IPR041711">
    <property type="entry name" value="Met-tRNA-FMT_N"/>
</dbReference>
<comment type="catalytic activity">
    <reaction evidence="5">
        <text>L-methionyl-tRNA(fMet) + (6R)-10-formyltetrahydrofolate = N-formyl-L-methionyl-tRNA(fMet) + (6S)-5,6,7,8-tetrahydrofolate + H(+)</text>
        <dbReference type="Rhea" id="RHEA:24380"/>
        <dbReference type="Rhea" id="RHEA-COMP:9952"/>
        <dbReference type="Rhea" id="RHEA-COMP:9953"/>
        <dbReference type="ChEBI" id="CHEBI:15378"/>
        <dbReference type="ChEBI" id="CHEBI:57453"/>
        <dbReference type="ChEBI" id="CHEBI:78530"/>
        <dbReference type="ChEBI" id="CHEBI:78844"/>
        <dbReference type="ChEBI" id="CHEBI:195366"/>
        <dbReference type="EC" id="2.1.2.9"/>
    </reaction>
</comment>
<dbReference type="InterPro" id="IPR005794">
    <property type="entry name" value="Fmt"/>
</dbReference>
<dbReference type="PANTHER" id="PTHR11138:SF5">
    <property type="entry name" value="METHIONYL-TRNA FORMYLTRANSFERASE, MITOCHONDRIAL"/>
    <property type="match status" value="1"/>
</dbReference>
<keyword evidence="3 5" id="KW-0808">Transferase</keyword>
<evidence type="ECO:0000256" key="2">
    <source>
        <dbReference type="ARBA" id="ARBA00012261"/>
    </source>
</evidence>
<evidence type="ECO:0000259" key="6">
    <source>
        <dbReference type="Pfam" id="PF00551"/>
    </source>
</evidence>
<feature type="domain" description="Formyl transferase C-terminal" evidence="7">
    <location>
        <begin position="204"/>
        <end position="299"/>
    </location>
</feature>
<dbReference type="HAMAP" id="MF_00182">
    <property type="entry name" value="Formyl_trans"/>
    <property type="match status" value="1"/>
</dbReference>
<dbReference type="Gene3D" id="3.40.50.12230">
    <property type="match status" value="1"/>
</dbReference>
<dbReference type="EC" id="2.1.2.9" evidence="2 5"/>
<evidence type="ECO:0000256" key="3">
    <source>
        <dbReference type="ARBA" id="ARBA00022679"/>
    </source>
</evidence>
<evidence type="ECO:0000256" key="4">
    <source>
        <dbReference type="ARBA" id="ARBA00022917"/>
    </source>
</evidence>
<dbReference type="InterPro" id="IPR002376">
    <property type="entry name" value="Formyl_transf_N"/>
</dbReference>
<gene>
    <name evidence="5" type="primary">fmt</name>
    <name evidence="8" type="ORF">SAMN04489714_1188</name>
</gene>
<dbReference type="InterPro" id="IPR005793">
    <property type="entry name" value="Formyl_trans_C"/>
</dbReference>
<dbReference type="InterPro" id="IPR011034">
    <property type="entry name" value="Formyl_transferase-like_C_sf"/>
</dbReference>
<dbReference type="RefSeq" id="WP_070727285.1">
    <property type="nucleotide sequence ID" value="NZ_LT629792.1"/>
</dbReference>
<evidence type="ECO:0000313" key="8">
    <source>
        <dbReference type="EMBL" id="SDT95347.1"/>
    </source>
</evidence>
<comment type="similarity">
    <text evidence="1 5">Belongs to the Fmt family.</text>
</comment>
<proteinExistence type="inferred from homology"/>
<dbReference type="Proteomes" id="UP000198976">
    <property type="component" value="Chromosome I"/>
</dbReference>
<dbReference type="NCBIfam" id="TIGR00460">
    <property type="entry name" value="fmt"/>
    <property type="match status" value="1"/>
</dbReference>
<dbReference type="EMBL" id="LT629792">
    <property type="protein sequence ID" value="SDT95347.1"/>
    <property type="molecule type" value="Genomic_DNA"/>
</dbReference>
<keyword evidence="9" id="KW-1185">Reference proteome</keyword>
<reference evidence="8 9" key="1">
    <citation type="submission" date="2016-10" db="EMBL/GenBank/DDBJ databases">
        <authorList>
            <person name="Varghese N."/>
            <person name="Submissions S."/>
        </authorList>
    </citation>
    <scope>NUCLEOTIDE SEQUENCE [LARGE SCALE GENOMIC DNA]</scope>
    <source>
        <strain evidence="8 9">DSM 9169</strain>
    </source>
</reference>
<comment type="function">
    <text evidence="5">Attaches a formyl group to the free amino group of methionyl-tRNA(fMet). The formyl group appears to play a dual role in the initiator identity of N-formylmethionyl-tRNA by promoting its recognition by IF2 and preventing the misappropriation of this tRNA by the elongation apparatus.</text>
</comment>
<accession>A0ABY0V7Z4</accession>
<feature type="domain" description="Formyl transferase N-terminal" evidence="6">
    <location>
        <begin position="1"/>
        <end position="178"/>
    </location>
</feature>
<dbReference type="Pfam" id="PF02911">
    <property type="entry name" value="Formyl_trans_C"/>
    <property type="match status" value="1"/>
</dbReference>
<dbReference type="InterPro" id="IPR036477">
    <property type="entry name" value="Formyl_transf_N_sf"/>
</dbReference>
<evidence type="ECO:0000313" key="9">
    <source>
        <dbReference type="Proteomes" id="UP000198976"/>
    </source>
</evidence>
<evidence type="ECO:0000259" key="7">
    <source>
        <dbReference type="Pfam" id="PF02911"/>
    </source>
</evidence>
<dbReference type="SUPFAM" id="SSF53328">
    <property type="entry name" value="Formyltransferase"/>
    <property type="match status" value="1"/>
</dbReference>
<sequence>MRIIFAGTPDVAVPTLSALNDSKHDVVAVITRPPARRGRGKKTFPSPVAQYAVDHGLELIESSRFTDPSLQRDIDAYDADLGVVVAFGAIIPPAVLTMPRLGWVNLHFSDLPRWRGAAPVQYAIWSGDARTASSIFQLEDGLDTGPVFSRLPVTIDPSETAGELLERMGRLGADQMVATVDALADGRASAHVQDTDGVTYAHMLTPAQGFIDFTQSAAEVSRHIRAFTPNPGAWTVLSDGKRLKIAGAEPIDQPTPGTGLLQVTKHEVMVGCADACVRLGQVAPAGKGWMDAAAWARGARLSGEERVGVMATEE</sequence>
<organism evidence="8 9">
    <name type="scientific">Schaalia radingae</name>
    <dbReference type="NCBI Taxonomy" id="131110"/>
    <lineage>
        <taxon>Bacteria</taxon>
        <taxon>Bacillati</taxon>
        <taxon>Actinomycetota</taxon>
        <taxon>Actinomycetes</taxon>
        <taxon>Actinomycetales</taxon>
        <taxon>Actinomycetaceae</taxon>
        <taxon>Schaalia</taxon>
    </lineage>
</organism>
<dbReference type="CDD" id="cd08704">
    <property type="entry name" value="Met_tRNA_FMT_C"/>
    <property type="match status" value="1"/>
</dbReference>
<evidence type="ECO:0000256" key="1">
    <source>
        <dbReference type="ARBA" id="ARBA00010699"/>
    </source>
</evidence>
<dbReference type="InterPro" id="IPR044135">
    <property type="entry name" value="Met-tRNA-FMT_C"/>
</dbReference>
<dbReference type="CDD" id="cd08646">
    <property type="entry name" value="FMT_core_Met-tRNA-FMT_N"/>
    <property type="match status" value="1"/>
</dbReference>
<dbReference type="PANTHER" id="PTHR11138">
    <property type="entry name" value="METHIONYL-TRNA FORMYLTRANSFERASE"/>
    <property type="match status" value="1"/>
</dbReference>
<dbReference type="SUPFAM" id="SSF50486">
    <property type="entry name" value="FMT C-terminal domain-like"/>
    <property type="match status" value="1"/>
</dbReference>
<evidence type="ECO:0000256" key="5">
    <source>
        <dbReference type="HAMAP-Rule" id="MF_00182"/>
    </source>
</evidence>
<feature type="binding site" evidence="5">
    <location>
        <begin position="109"/>
        <end position="112"/>
    </location>
    <ligand>
        <name>(6S)-5,6,7,8-tetrahydrofolate</name>
        <dbReference type="ChEBI" id="CHEBI:57453"/>
    </ligand>
</feature>